<proteinExistence type="predicted"/>
<feature type="chain" id="PRO_5045315524" evidence="6">
    <location>
        <begin position="23"/>
        <end position="380"/>
    </location>
</feature>
<keyword evidence="4" id="KW-1015">Disulfide bond</keyword>
<dbReference type="SUPFAM" id="SSF57610">
    <property type="entry name" value="Thyroglobulin type-1 domain"/>
    <property type="match status" value="2"/>
</dbReference>
<feature type="signal peptide" evidence="6">
    <location>
        <begin position="1"/>
        <end position="22"/>
    </location>
</feature>
<dbReference type="PROSITE" id="PS51162">
    <property type="entry name" value="THYROGLOBULIN_1_2"/>
    <property type="match status" value="2"/>
</dbReference>
<dbReference type="InterPro" id="IPR051950">
    <property type="entry name" value="Dev_reg/Prot_inhib"/>
</dbReference>
<keyword evidence="2" id="KW-0964">Secreted</keyword>
<dbReference type="Pfam" id="PF00086">
    <property type="entry name" value="Thyroglobulin_1"/>
    <property type="match status" value="2"/>
</dbReference>
<feature type="domain" description="Thyroglobulin type-1" evidence="7">
    <location>
        <begin position="94"/>
        <end position="167"/>
    </location>
</feature>
<feature type="domain" description="Thyroglobulin type-1" evidence="7">
    <location>
        <begin position="169"/>
        <end position="234"/>
    </location>
</feature>
<dbReference type="Gene3D" id="4.10.800.10">
    <property type="entry name" value="Thyroglobulin type-1"/>
    <property type="match status" value="2"/>
</dbReference>
<keyword evidence="6" id="KW-0732">Signal</keyword>
<evidence type="ECO:0000256" key="5">
    <source>
        <dbReference type="PROSITE-ProRule" id="PRU00500"/>
    </source>
</evidence>
<evidence type="ECO:0000256" key="6">
    <source>
        <dbReference type="SAM" id="SignalP"/>
    </source>
</evidence>
<evidence type="ECO:0000259" key="7">
    <source>
        <dbReference type="PROSITE" id="PS51162"/>
    </source>
</evidence>
<accession>A0ABM1MUC6</accession>
<evidence type="ECO:0000313" key="8">
    <source>
        <dbReference type="Proteomes" id="UP000695000"/>
    </source>
</evidence>
<dbReference type="InterPro" id="IPR036857">
    <property type="entry name" value="Thyroglobulin_1_sf"/>
</dbReference>
<dbReference type="PANTHER" id="PTHR12352">
    <property type="entry name" value="SECRETED MODULAR CALCIUM-BINDING PROTEIN"/>
    <property type="match status" value="1"/>
</dbReference>
<dbReference type="InterPro" id="IPR000716">
    <property type="entry name" value="Thyroglobulin_1"/>
</dbReference>
<evidence type="ECO:0000256" key="2">
    <source>
        <dbReference type="ARBA" id="ARBA00022525"/>
    </source>
</evidence>
<gene>
    <name evidence="9" type="primary">LOC108563880</name>
</gene>
<dbReference type="PANTHER" id="PTHR12352:SF3">
    <property type="entry name" value="NIDOGEN-2"/>
    <property type="match status" value="1"/>
</dbReference>
<comment type="subcellular location">
    <subcellularLocation>
        <location evidence="1">Secreted</location>
    </subcellularLocation>
</comment>
<keyword evidence="3" id="KW-0677">Repeat</keyword>
<keyword evidence="8" id="KW-1185">Reference proteome</keyword>
<organism evidence="8 9">
    <name type="scientific">Nicrophorus vespilloides</name>
    <name type="common">Boreal carrion beetle</name>
    <dbReference type="NCBI Taxonomy" id="110193"/>
    <lineage>
        <taxon>Eukaryota</taxon>
        <taxon>Metazoa</taxon>
        <taxon>Ecdysozoa</taxon>
        <taxon>Arthropoda</taxon>
        <taxon>Hexapoda</taxon>
        <taxon>Insecta</taxon>
        <taxon>Pterygota</taxon>
        <taxon>Neoptera</taxon>
        <taxon>Endopterygota</taxon>
        <taxon>Coleoptera</taxon>
        <taxon>Polyphaga</taxon>
        <taxon>Staphyliniformia</taxon>
        <taxon>Silphidae</taxon>
        <taxon>Nicrophorinae</taxon>
        <taxon>Nicrophorus</taxon>
    </lineage>
</organism>
<evidence type="ECO:0000256" key="1">
    <source>
        <dbReference type="ARBA" id="ARBA00004613"/>
    </source>
</evidence>
<protein>
    <submittedName>
        <fullName evidence="9">Uncharacterized protein LOC108563880</fullName>
    </submittedName>
</protein>
<evidence type="ECO:0000313" key="9">
    <source>
        <dbReference type="RefSeq" id="XP_017778176.1"/>
    </source>
</evidence>
<reference evidence="9" key="1">
    <citation type="submission" date="2025-08" db="UniProtKB">
        <authorList>
            <consortium name="RefSeq"/>
        </authorList>
    </citation>
    <scope>IDENTIFICATION</scope>
    <source>
        <tissue evidence="9">Whole Larva</tissue>
    </source>
</reference>
<name>A0ABM1MUC6_NICVS</name>
<comment type="caution">
    <text evidence="5">Lacks conserved residue(s) required for the propagation of feature annotation.</text>
</comment>
<dbReference type="SMART" id="SM00211">
    <property type="entry name" value="TY"/>
    <property type="match status" value="2"/>
</dbReference>
<dbReference type="CDD" id="cd00191">
    <property type="entry name" value="TY"/>
    <property type="match status" value="1"/>
</dbReference>
<dbReference type="Proteomes" id="UP000695000">
    <property type="component" value="Unplaced"/>
</dbReference>
<dbReference type="GeneID" id="108563880"/>
<evidence type="ECO:0000256" key="4">
    <source>
        <dbReference type="ARBA" id="ARBA00023157"/>
    </source>
</evidence>
<sequence length="380" mass="43103">MGATMYKLLIITLLVFQKVVRSQNNELVCDNVKNTLYTEFSQADCIKQGTFYFQKQGNCKPECEIAVTVPIVSCEGVRCPPGYKCVDKRCVLDEDSCFKYITKVSTAFDKDNPYLSATFKPKCTWDGKWEAKQCKGGKTNGRCFCYDEVGNRIFGHEWSHKAEKMTCACSRRRYEMEKSNAKIVGKDFVSLHCDSLGNFQKLQCHLGHCWCVNPQNGDMESSVVTEHLMKHLPCYTKADFSDKYMRQCDSHLYGVETAIKYLNLHGTEFANFAKIMCDADGTYGSVKVAGGLKYCTWKDNKNIGSFMASLGDKDLYMNMNCNCARDSLIFKEAGLDFNMACLQNGNYKPEQTIDEFKYCVDDDGFQIGDINPSKECKDII</sequence>
<evidence type="ECO:0000256" key="3">
    <source>
        <dbReference type="ARBA" id="ARBA00022737"/>
    </source>
</evidence>
<dbReference type="RefSeq" id="XP_017778176.1">
    <property type="nucleotide sequence ID" value="XM_017922687.1"/>
</dbReference>